<keyword evidence="3" id="KW-1185">Reference proteome</keyword>
<evidence type="ECO:0000313" key="2">
    <source>
        <dbReference type="EMBL" id="KAJ8298767.1"/>
    </source>
</evidence>
<feature type="signal peptide" evidence="1">
    <location>
        <begin position="1"/>
        <end position="33"/>
    </location>
</feature>
<proteinExistence type="predicted"/>
<dbReference type="Proteomes" id="UP001217089">
    <property type="component" value="Unassembled WGS sequence"/>
</dbReference>
<gene>
    <name evidence="2" type="ORF">KUTeg_022827</name>
</gene>
<name>A0ABQ9E5E5_TEGGR</name>
<organism evidence="2 3">
    <name type="scientific">Tegillarca granosa</name>
    <name type="common">Malaysian cockle</name>
    <name type="synonym">Anadara granosa</name>
    <dbReference type="NCBI Taxonomy" id="220873"/>
    <lineage>
        <taxon>Eukaryota</taxon>
        <taxon>Metazoa</taxon>
        <taxon>Spiralia</taxon>
        <taxon>Lophotrochozoa</taxon>
        <taxon>Mollusca</taxon>
        <taxon>Bivalvia</taxon>
        <taxon>Autobranchia</taxon>
        <taxon>Pteriomorphia</taxon>
        <taxon>Arcoida</taxon>
        <taxon>Arcoidea</taxon>
        <taxon>Arcidae</taxon>
        <taxon>Tegillarca</taxon>
    </lineage>
</organism>
<protein>
    <submittedName>
        <fullName evidence="2">Uncharacterized protein</fullName>
    </submittedName>
</protein>
<evidence type="ECO:0000313" key="3">
    <source>
        <dbReference type="Proteomes" id="UP001217089"/>
    </source>
</evidence>
<keyword evidence="1" id="KW-0732">Signal</keyword>
<evidence type="ECO:0000256" key="1">
    <source>
        <dbReference type="SAM" id="SignalP"/>
    </source>
</evidence>
<feature type="non-terminal residue" evidence="2">
    <location>
        <position position="950"/>
    </location>
</feature>
<accession>A0ABQ9E5E5</accession>
<feature type="chain" id="PRO_5047206128" evidence="1">
    <location>
        <begin position="34"/>
        <end position="950"/>
    </location>
</feature>
<dbReference type="EMBL" id="JARBDR010000921">
    <property type="protein sequence ID" value="KAJ8298767.1"/>
    <property type="molecule type" value="Genomic_DNA"/>
</dbReference>
<sequence>MVRIRSSKEMMVGFTPYLFLLFSLINVLQYCEGVTPGTCADLIYLKFDQTVEHGYIRTVTGNNKTGMVLRETISSADNNTYFAYVSAICKLGNVYKYNCLALKKFLTSNSSDYTELGQRNSEYCFENEVRINADCRMASMRIINGALICELEPSGSSTYTRIAKIDIATGQVIKTRDITDSKQTTLCLKTREKEWNPSANAHLGDVTIHILVDGTETWLLYESASQSTKSIVEQINDSDLSTIDTKVVDKIDRRNLVLLICGKLYVLDVSSSEKSISITKAVDIYNTVNVMNHRVRIVDGFSSNAFVNWIHYNPRLEEVFIGALDSNTFTYKVVKCDGNYPDTRNMNLTQLKSTMLWSLEANLPDHITDMVDTLVSYFKSRNVTEMNYLSKNLLVCPPKTCAHDISKPTSQYCRIKFAITTFKIYTDYKHFGSKSTKMLQVYFHLDSLLDQQNFQYMSTQIYYLREFLSKNFMELKLKVNEYRDTIGSYFTTLSNYDEDISNSDMNLIYSYLDRFKNQSEELTQWLNSKMSVLFEEAEASAGAEIVGKANIVIGASLAFANPLTGLKAAGPIQALDNAIDGLALATSTLTKVLSLKKHLPEMKTMVTKMLAKIKENDEKYGALKTLVGDAYNKTLTDAKLTTLSSKFLDEYDTYRPGYLPSSIARIEAIYNEMVEEICDAVYAGSTMPSAIAQAVFYDRGNCFDAKLKVKSLMAVYYDMYDNQGNFLDALRSLVRAQISKHNANRIKKIQNEINTNQLVWTHVNLKVYTMELFISSEVHRLVQVHEACNLIKYKNADVMPDFCKKTIIYTHHVDYAKVAAYRYTDDMCGSDFIERYVKVPAKEQLHNVNLPNGTIDLISLYEGKEVNFKIPDRQWLIDNGWIRSSDNPAMILLKRFELFLPMLQNTSTTTPVTVKSYLKLAGSNRISAGVYARYYLSTHVDGNIVQPRPQ</sequence>
<comment type="caution">
    <text evidence="2">The sequence shown here is derived from an EMBL/GenBank/DDBJ whole genome shotgun (WGS) entry which is preliminary data.</text>
</comment>
<reference evidence="2 3" key="1">
    <citation type="submission" date="2022-12" db="EMBL/GenBank/DDBJ databases">
        <title>Chromosome-level genome of Tegillarca granosa.</title>
        <authorList>
            <person name="Kim J."/>
        </authorList>
    </citation>
    <scope>NUCLEOTIDE SEQUENCE [LARGE SCALE GENOMIC DNA]</scope>
    <source>
        <strain evidence="2">Teg-2019</strain>
        <tissue evidence="2">Adductor muscle</tissue>
    </source>
</reference>